<feature type="compositionally biased region" description="Polar residues" evidence="1">
    <location>
        <begin position="13"/>
        <end position="23"/>
    </location>
</feature>
<organism evidence="2 3">
    <name type="scientific">Volvox africanus</name>
    <dbReference type="NCBI Taxonomy" id="51714"/>
    <lineage>
        <taxon>Eukaryota</taxon>
        <taxon>Viridiplantae</taxon>
        <taxon>Chlorophyta</taxon>
        <taxon>core chlorophytes</taxon>
        <taxon>Chlorophyceae</taxon>
        <taxon>CS clade</taxon>
        <taxon>Chlamydomonadales</taxon>
        <taxon>Volvocaceae</taxon>
        <taxon>Volvox</taxon>
    </lineage>
</organism>
<comment type="caution">
    <text evidence="2">The sequence shown here is derived from an EMBL/GenBank/DDBJ whole genome shotgun (WGS) entry which is preliminary data.</text>
</comment>
<reference evidence="2" key="1">
    <citation type="journal article" date="2021" name="Proc. Natl. Acad. Sci. U.S.A.">
        <title>Three genomes in the algal genus Volvox reveal the fate of a haploid sex-determining region after a transition to homothallism.</title>
        <authorList>
            <person name="Yamamoto K."/>
            <person name="Hamaji T."/>
            <person name="Kawai-Toyooka H."/>
            <person name="Matsuzaki R."/>
            <person name="Takahashi F."/>
            <person name="Nishimura Y."/>
            <person name="Kawachi M."/>
            <person name="Noguchi H."/>
            <person name="Minakuchi Y."/>
            <person name="Umen J.G."/>
            <person name="Toyoda A."/>
            <person name="Nozaki H."/>
        </authorList>
    </citation>
    <scope>NUCLEOTIDE SEQUENCE</scope>
    <source>
        <strain evidence="2">NIES-3780</strain>
    </source>
</reference>
<feature type="non-terminal residue" evidence="2">
    <location>
        <position position="1"/>
    </location>
</feature>
<dbReference type="AlphaFoldDB" id="A0A8J4AQK4"/>
<dbReference type="EMBL" id="BNCO01000003">
    <property type="protein sequence ID" value="GIL45856.1"/>
    <property type="molecule type" value="Genomic_DNA"/>
</dbReference>
<name>A0A8J4AQK4_9CHLO</name>
<feature type="region of interest" description="Disordered" evidence="1">
    <location>
        <begin position="1"/>
        <end position="48"/>
    </location>
</feature>
<accession>A0A8J4AQK4</accession>
<feature type="compositionally biased region" description="Polar residues" evidence="1">
    <location>
        <begin position="87"/>
        <end position="99"/>
    </location>
</feature>
<gene>
    <name evidence="2" type="ORF">Vafri_2990</name>
</gene>
<sequence>CKSAAGAAVDATPSASDVVSSESWRADSGDLGQGPHSHCRRTPPQSPPLTFAAAMPPSATELIGFCQSRPEPTDPPSGPGKLPNPALCTSTASPKGTRL</sequence>
<protein>
    <submittedName>
        <fullName evidence="2">Uncharacterized protein</fullName>
    </submittedName>
</protein>
<keyword evidence="3" id="KW-1185">Reference proteome</keyword>
<evidence type="ECO:0000313" key="2">
    <source>
        <dbReference type="EMBL" id="GIL45856.1"/>
    </source>
</evidence>
<evidence type="ECO:0000313" key="3">
    <source>
        <dbReference type="Proteomes" id="UP000747399"/>
    </source>
</evidence>
<proteinExistence type="predicted"/>
<dbReference type="Proteomes" id="UP000747399">
    <property type="component" value="Unassembled WGS sequence"/>
</dbReference>
<feature type="region of interest" description="Disordered" evidence="1">
    <location>
        <begin position="65"/>
        <end position="99"/>
    </location>
</feature>
<evidence type="ECO:0000256" key="1">
    <source>
        <dbReference type="SAM" id="MobiDB-lite"/>
    </source>
</evidence>